<evidence type="ECO:0000313" key="3">
    <source>
        <dbReference type="Proteomes" id="UP001375240"/>
    </source>
</evidence>
<protein>
    <submittedName>
        <fullName evidence="2">Uncharacterized protein</fullName>
    </submittedName>
</protein>
<comment type="caution">
    <text evidence="2">The sequence shown here is derived from an EMBL/GenBank/DDBJ whole genome shotgun (WGS) entry which is preliminary data.</text>
</comment>
<organism evidence="2 3">
    <name type="scientific">Orbilia brochopaga</name>
    <dbReference type="NCBI Taxonomy" id="3140254"/>
    <lineage>
        <taxon>Eukaryota</taxon>
        <taxon>Fungi</taxon>
        <taxon>Dikarya</taxon>
        <taxon>Ascomycota</taxon>
        <taxon>Pezizomycotina</taxon>
        <taxon>Orbiliomycetes</taxon>
        <taxon>Orbiliales</taxon>
        <taxon>Orbiliaceae</taxon>
        <taxon>Orbilia</taxon>
    </lineage>
</organism>
<evidence type="ECO:0000256" key="1">
    <source>
        <dbReference type="SAM" id="MobiDB-lite"/>
    </source>
</evidence>
<sequence length="199" mass="23669">MKRVKLEYDIELPPGLKQDRWSKPSDIVDVEFVLYHDEDDEFPVEKFVKREFVKRTNGCYLPARTQLLNEYVGQVTARVGWNKWTKARKYQSVYRIASHCGLDQKFMPYTTPEDLYRFDKDKEMLLTPCWQWYLKILFKEQPDDAVIFLRRLCMPTVDKTLYKYEVLDEFESVNIDDSDESASDAGTEGEPPRKKRKLS</sequence>
<dbReference type="AlphaFoldDB" id="A0AAV9V9A9"/>
<evidence type="ECO:0000313" key="2">
    <source>
        <dbReference type="EMBL" id="KAK6355460.1"/>
    </source>
</evidence>
<feature type="region of interest" description="Disordered" evidence="1">
    <location>
        <begin position="175"/>
        <end position="199"/>
    </location>
</feature>
<accession>A0AAV9V9A9</accession>
<dbReference type="EMBL" id="JAVHNQ010000002">
    <property type="protein sequence ID" value="KAK6355460.1"/>
    <property type="molecule type" value="Genomic_DNA"/>
</dbReference>
<proteinExistence type="predicted"/>
<keyword evidence="3" id="KW-1185">Reference proteome</keyword>
<reference evidence="2 3" key="1">
    <citation type="submission" date="2019-10" db="EMBL/GenBank/DDBJ databases">
        <authorList>
            <person name="Palmer J.M."/>
        </authorList>
    </citation>
    <scope>NUCLEOTIDE SEQUENCE [LARGE SCALE GENOMIC DNA]</scope>
    <source>
        <strain evidence="2 3">TWF696</strain>
    </source>
</reference>
<name>A0AAV9V9A9_9PEZI</name>
<dbReference type="Proteomes" id="UP001375240">
    <property type="component" value="Unassembled WGS sequence"/>
</dbReference>
<gene>
    <name evidence="2" type="ORF">TWF696_004557</name>
</gene>